<accession>A0ABW1VSU8</accession>
<dbReference type="PANTHER" id="PTHR48079">
    <property type="entry name" value="PROTEIN YEEZ"/>
    <property type="match status" value="1"/>
</dbReference>
<dbReference type="Proteomes" id="UP001596215">
    <property type="component" value="Unassembled WGS sequence"/>
</dbReference>
<reference evidence="3" key="1">
    <citation type="journal article" date="2019" name="Int. J. Syst. Evol. Microbiol.">
        <title>The Global Catalogue of Microorganisms (GCM) 10K type strain sequencing project: providing services to taxonomists for standard genome sequencing and annotation.</title>
        <authorList>
            <consortium name="The Broad Institute Genomics Platform"/>
            <consortium name="The Broad Institute Genome Sequencing Center for Infectious Disease"/>
            <person name="Wu L."/>
            <person name="Ma J."/>
        </authorList>
    </citation>
    <scope>NUCLEOTIDE SEQUENCE [LARGE SCALE GENOMIC DNA]</scope>
    <source>
        <strain evidence="3">CGMCC 4.1530</strain>
    </source>
</reference>
<gene>
    <name evidence="2" type="ORF">ACFP73_12685</name>
</gene>
<dbReference type="Gene3D" id="3.40.50.720">
    <property type="entry name" value="NAD(P)-binding Rossmann-like Domain"/>
    <property type="match status" value="1"/>
</dbReference>
<keyword evidence="3" id="KW-1185">Reference proteome</keyword>
<sequence>MNRTVALTGGTGFIGRYIVGDLLRRGFRIRALTRTQRSAPDARLSWVHGCLESPQALCELVRGADDVIHCAGQVRGGSENVFTRTNLHGSQALLQAALHSGQCRRFLFISSLAARHPELSWYAASKHRAEQQLQTLAGDISLGIFRPTAVYGCGDKELYPLLNGLLRGVLPCPAGHDGTLSFLHVSDLATAVSQWLLSASPATGIYELCDGMPGGYSWKRLQLIGASVRRGPVWRASIPLTVLRLLAAISVQCHRVTGKAPMLTPAKIREIIHPDWSASNQRLTAAISWRPEVSLERALRERLF</sequence>
<proteinExistence type="predicted"/>
<dbReference type="InterPro" id="IPR051783">
    <property type="entry name" value="NAD(P)-dependent_oxidoreduct"/>
</dbReference>
<feature type="domain" description="NAD-dependent epimerase/dehydratase" evidence="1">
    <location>
        <begin position="6"/>
        <end position="198"/>
    </location>
</feature>
<dbReference type="SUPFAM" id="SSF51735">
    <property type="entry name" value="NAD(P)-binding Rossmann-fold domains"/>
    <property type="match status" value="1"/>
</dbReference>
<evidence type="ECO:0000313" key="2">
    <source>
        <dbReference type="EMBL" id="MFC6362940.1"/>
    </source>
</evidence>
<organism evidence="2 3">
    <name type="scientific">Tatumella punctata</name>
    <dbReference type="NCBI Taxonomy" id="399969"/>
    <lineage>
        <taxon>Bacteria</taxon>
        <taxon>Pseudomonadati</taxon>
        <taxon>Pseudomonadota</taxon>
        <taxon>Gammaproteobacteria</taxon>
        <taxon>Enterobacterales</taxon>
        <taxon>Erwiniaceae</taxon>
        <taxon>Tatumella</taxon>
    </lineage>
</organism>
<protein>
    <submittedName>
        <fullName evidence="2">NAD-dependent epimerase/dehydratase family protein</fullName>
    </submittedName>
</protein>
<dbReference type="RefSeq" id="WP_212709316.1">
    <property type="nucleotide sequence ID" value="NZ_BAAAFW010000008.1"/>
</dbReference>
<dbReference type="InterPro" id="IPR001509">
    <property type="entry name" value="Epimerase_deHydtase"/>
</dbReference>
<evidence type="ECO:0000259" key="1">
    <source>
        <dbReference type="Pfam" id="PF01370"/>
    </source>
</evidence>
<dbReference type="Pfam" id="PF01370">
    <property type="entry name" value="Epimerase"/>
    <property type="match status" value="1"/>
</dbReference>
<comment type="caution">
    <text evidence="2">The sequence shown here is derived from an EMBL/GenBank/DDBJ whole genome shotgun (WGS) entry which is preliminary data.</text>
</comment>
<name>A0ABW1VSU8_9GAMM</name>
<dbReference type="InterPro" id="IPR036291">
    <property type="entry name" value="NAD(P)-bd_dom_sf"/>
</dbReference>
<evidence type="ECO:0000313" key="3">
    <source>
        <dbReference type="Proteomes" id="UP001596215"/>
    </source>
</evidence>
<dbReference type="PANTHER" id="PTHR48079:SF6">
    <property type="entry name" value="NAD(P)-BINDING DOMAIN-CONTAINING PROTEIN-RELATED"/>
    <property type="match status" value="1"/>
</dbReference>
<dbReference type="EMBL" id="JBHSUC010000017">
    <property type="protein sequence ID" value="MFC6362940.1"/>
    <property type="molecule type" value="Genomic_DNA"/>
</dbReference>